<protein>
    <submittedName>
        <fullName evidence="6">N-methyl-L-tryptophan oxidase</fullName>
        <ecNumber evidence="6">1.5.3.2</ecNumber>
    </submittedName>
</protein>
<evidence type="ECO:0000259" key="5">
    <source>
        <dbReference type="Pfam" id="PF01266"/>
    </source>
</evidence>
<dbReference type="GO" id="GO:0050660">
    <property type="term" value="F:flavin adenine dinucleotide binding"/>
    <property type="evidence" value="ECO:0007669"/>
    <property type="project" value="InterPro"/>
</dbReference>
<dbReference type="OrthoDB" id="9806452at2"/>
<evidence type="ECO:0000256" key="3">
    <source>
        <dbReference type="ARBA" id="ARBA00022827"/>
    </source>
</evidence>
<evidence type="ECO:0000256" key="4">
    <source>
        <dbReference type="ARBA" id="ARBA00023002"/>
    </source>
</evidence>
<evidence type="ECO:0000256" key="2">
    <source>
        <dbReference type="ARBA" id="ARBA00022630"/>
    </source>
</evidence>
<proteinExistence type="predicted"/>
<dbReference type="AlphaFoldDB" id="A0A545AGE4"/>
<evidence type="ECO:0000256" key="1">
    <source>
        <dbReference type="ARBA" id="ARBA00001974"/>
    </source>
</evidence>
<gene>
    <name evidence="6" type="primary">solA</name>
    <name evidence="6" type="ORF">FL583_35040</name>
</gene>
<dbReference type="PANTHER" id="PTHR10961">
    <property type="entry name" value="PEROXISOMAL SARCOSINE OXIDASE"/>
    <property type="match status" value="1"/>
</dbReference>
<accession>A0A545AGE4</accession>
<name>A0A545AGE4_9ACTN</name>
<dbReference type="InterPro" id="IPR006076">
    <property type="entry name" value="FAD-dep_OxRdtase"/>
</dbReference>
<dbReference type="Gene3D" id="3.30.9.10">
    <property type="entry name" value="D-Amino Acid Oxidase, subunit A, domain 2"/>
    <property type="match status" value="1"/>
</dbReference>
<dbReference type="Pfam" id="PF01266">
    <property type="entry name" value="DAO"/>
    <property type="match status" value="1"/>
</dbReference>
<keyword evidence="2" id="KW-0285">Flavoprotein</keyword>
<dbReference type="InterPro" id="IPR045170">
    <property type="entry name" value="MTOX"/>
</dbReference>
<sequence>MVHYRHIVVGSGGIGSATAWWLADRSGGDVLVLEQFALGHEFGSSQDHSRIIRYAYNTVEYTQLVEANYATWFDVERRSGEQLVFKTGGLDLSPGAFGEGQIAAYADALDAVGIPSKKMDAAEITSNWPQWTLADDVVGLYQKDAGVLAIGKANATHRALAREAGATFLPNTPVRRLVSIGNHVEVHTDEDVFTADSVALAAGSWTVPLTETLGVSFPILLSQEQLTYFASPHLDEFARDRFPIWIWHGENDCYYGLPVYGAQGVKAGIDISGKVVTQETRTWDPDPAQRARLTGWLTEHLPRAVGPELYTKACVYDLPPDRNFILDLLPGHPRVALFVGAGHAAKFASFAGRLLADLAADGGTKYPIDAFSATRAALTDPDYPVDYLFAGH</sequence>
<evidence type="ECO:0000313" key="6">
    <source>
        <dbReference type="EMBL" id="TQS40350.1"/>
    </source>
</evidence>
<keyword evidence="3" id="KW-0274">FAD</keyword>
<dbReference type="InterPro" id="IPR036188">
    <property type="entry name" value="FAD/NAD-bd_sf"/>
</dbReference>
<dbReference type="InParanoid" id="A0A545AGE4"/>
<keyword evidence="7" id="KW-1185">Reference proteome</keyword>
<dbReference type="SUPFAM" id="SSF51905">
    <property type="entry name" value="FAD/NAD(P)-binding domain"/>
    <property type="match status" value="1"/>
</dbReference>
<dbReference type="GO" id="GO:0050131">
    <property type="term" value="F:N-methyl-L-amino-acid oxidase activity"/>
    <property type="evidence" value="ECO:0007669"/>
    <property type="project" value="UniProtKB-EC"/>
</dbReference>
<reference evidence="6 7" key="1">
    <citation type="submission" date="2019-07" db="EMBL/GenBank/DDBJ databases">
        <title>Cryptosporangium phraense sp. nov., isolated from plant litter.</title>
        <authorList>
            <person name="Suriyachadkun C."/>
        </authorList>
    </citation>
    <scope>NUCLEOTIDE SEQUENCE [LARGE SCALE GENOMIC DNA]</scope>
    <source>
        <strain evidence="6 7">A-T 5661</strain>
    </source>
</reference>
<comment type="cofactor">
    <cofactor evidence="1">
        <name>FAD</name>
        <dbReference type="ChEBI" id="CHEBI:57692"/>
    </cofactor>
</comment>
<feature type="domain" description="FAD dependent oxidoreductase" evidence="5">
    <location>
        <begin position="7"/>
        <end position="358"/>
    </location>
</feature>
<dbReference type="PANTHER" id="PTHR10961:SF7">
    <property type="entry name" value="FAD DEPENDENT OXIDOREDUCTASE DOMAIN-CONTAINING PROTEIN"/>
    <property type="match status" value="1"/>
</dbReference>
<dbReference type="Proteomes" id="UP000317982">
    <property type="component" value="Unassembled WGS sequence"/>
</dbReference>
<evidence type="ECO:0000313" key="7">
    <source>
        <dbReference type="Proteomes" id="UP000317982"/>
    </source>
</evidence>
<dbReference type="SUPFAM" id="SSF54373">
    <property type="entry name" value="FAD-linked reductases, C-terminal domain"/>
    <property type="match status" value="1"/>
</dbReference>
<comment type="caution">
    <text evidence="6">The sequence shown here is derived from an EMBL/GenBank/DDBJ whole genome shotgun (WGS) entry which is preliminary data.</text>
</comment>
<dbReference type="RefSeq" id="WP_142709194.1">
    <property type="nucleotide sequence ID" value="NZ_VIRS01000042.1"/>
</dbReference>
<keyword evidence="4 6" id="KW-0560">Oxidoreductase</keyword>
<dbReference type="EC" id="1.5.3.2" evidence="6"/>
<dbReference type="NCBIfam" id="NF008425">
    <property type="entry name" value="PRK11259.1"/>
    <property type="match status" value="1"/>
</dbReference>
<dbReference type="GO" id="GO:0008115">
    <property type="term" value="F:sarcosine oxidase activity"/>
    <property type="evidence" value="ECO:0007669"/>
    <property type="project" value="TreeGrafter"/>
</dbReference>
<dbReference type="Gene3D" id="3.50.50.60">
    <property type="entry name" value="FAD/NAD(P)-binding domain"/>
    <property type="match status" value="1"/>
</dbReference>
<organism evidence="6 7">
    <name type="scientific">Cryptosporangium phraense</name>
    <dbReference type="NCBI Taxonomy" id="2593070"/>
    <lineage>
        <taxon>Bacteria</taxon>
        <taxon>Bacillati</taxon>
        <taxon>Actinomycetota</taxon>
        <taxon>Actinomycetes</taxon>
        <taxon>Cryptosporangiales</taxon>
        <taxon>Cryptosporangiaceae</taxon>
        <taxon>Cryptosporangium</taxon>
    </lineage>
</organism>
<dbReference type="EMBL" id="VIRS01000042">
    <property type="protein sequence ID" value="TQS40350.1"/>
    <property type="molecule type" value="Genomic_DNA"/>
</dbReference>